<keyword evidence="2" id="KW-1185">Reference proteome</keyword>
<reference evidence="2" key="1">
    <citation type="journal article" date="2015" name="Nat. Genet.">
        <title>The genome and transcriptome of the zoonotic hookworm Ancylostoma ceylanicum identify infection-specific gene families.</title>
        <authorList>
            <person name="Schwarz E.M."/>
            <person name="Hu Y."/>
            <person name="Antoshechkin I."/>
            <person name="Miller M.M."/>
            <person name="Sternberg P.W."/>
            <person name="Aroian R.V."/>
        </authorList>
    </citation>
    <scope>NUCLEOTIDE SEQUENCE</scope>
    <source>
        <strain evidence="2">HY135</strain>
    </source>
</reference>
<proteinExistence type="predicted"/>
<evidence type="ECO:0000313" key="1">
    <source>
        <dbReference type="EMBL" id="EYC39905.1"/>
    </source>
</evidence>
<sequence length="92" mass="10542">MASECEYKRQATNLIKRYFRLADQGRSDEQTAALENLLEKIIYISKRYEWKSRVEESQLSKDVSSGILDLSAPSGSKLIQKQRRPCNVGVCD</sequence>
<feature type="non-terminal residue" evidence="1">
    <location>
        <position position="1"/>
    </location>
</feature>
<gene>
    <name evidence="1" type="primary">Acey_s0636.g926</name>
    <name evidence="1" type="ORF">Y032_0636g926</name>
</gene>
<comment type="caution">
    <text evidence="1">The sequence shown here is derived from an EMBL/GenBank/DDBJ whole genome shotgun (WGS) entry which is preliminary data.</text>
</comment>
<accession>A0A016WJS4</accession>
<organism evidence="1 2">
    <name type="scientific">Ancylostoma ceylanicum</name>
    <dbReference type="NCBI Taxonomy" id="53326"/>
    <lineage>
        <taxon>Eukaryota</taxon>
        <taxon>Metazoa</taxon>
        <taxon>Ecdysozoa</taxon>
        <taxon>Nematoda</taxon>
        <taxon>Chromadorea</taxon>
        <taxon>Rhabditida</taxon>
        <taxon>Rhabditina</taxon>
        <taxon>Rhabditomorpha</taxon>
        <taxon>Strongyloidea</taxon>
        <taxon>Ancylostomatidae</taxon>
        <taxon>Ancylostomatinae</taxon>
        <taxon>Ancylostoma</taxon>
    </lineage>
</organism>
<dbReference type="Proteomes" id="UP000024635">
    <property type="component" value="Unassembled WGS sequence"/>
</dbReference>
<name>A0A016WJS4_9BILA</name>
<dbReference type="AlphaFoldDB" id="A0A016WJS4"/>
<dbReference type="EMBL" id="JARK01000236">
    <property type="protein sequence ID" value="EYC39905.1"/>
    <property type="molecule type" value="Genomic_DNA"/>
</dbReference>
<evidence type="ECO:0000313" key="2">
    <source>
        <dbReference type="Proteomes" id="UP000024635"/>
    </source>
</evidence>
<protein>
    <submittedName>
        <fullName evidence="1">Uncharacterized protein</fullName>
    </submittedName>
</protein>